<evidence type="ECO:0000313" key="1">
    <source>
        <dbReference type="EMBL" id="CAK9198793.1"/>
    </source>
</evidence>
<dbReference type="Proteomes" id="UP001497512">
    <property type="component" value="Chromosome 12"/>
</dbReference>
<dbReference type="EMBL" id="OZ019904">
    <property type="protein sequence ID" value="CAK9198793.1"/>
    <property type="molecule type" value="Genomic_DNA"/>
</dbReference>
<keyword evidence="2" id="KW-1185">Reference proteome</keyword>
<accession>A0ABP0TKB0</accession>
<sequence length="94" mass="11005">MSHTESQGYEQIQRVEFQAQSKENKCNLQKTWNHKMVDIIQGATWLWREHKNTGQDDVWECATDQLEEHEEVSSSSERLSAGNFVSRNLLSEHN</sequence>
<gene>
    <name evidence="1" type="ORF">CSSPTR1EN2_LOCUS4614</name>
</gene>
<protein>
    <submittedName>
        <fullName evidence="1">Uncharacterized protein</fullName>
    </submittedName>
</protein>
<proteinExistence type="predicted"/>
<organism evidence="1 2">
    <name type="scientific">Sphagnum troendelagicum</name>
    <dbReference type="NCBI Taxonomy" id="128251"/>
    <lineage>
        <taxon>Eukaryota</taxon>
        <taxon>Viridiplantae</taxon>
        <taxon>Streptophyta</taxon>
        <taxon>Embryophyta</taxon>
        <taxon>Bryophyta</taxon>
        <taxon>Sphagnophytina</taxon>
        <taxon>Sphagnopsida</taxon>
        <taxon>Sphagnales</taxon>
        <taxon>Sphagnaceae</taxon>
        <taxon>Sphagnum</taxon>
    </lineage>
</organism>
<name>A0ABP0TKB0_9BRYO</name>
<reference evidence="1" key="1">
    <citation type="submission" date="2024-02" db="EMBL/GenBank/DDBJ databases">
        <authorList>
            <consortium name="ELIXIR-Norway"/>
            <consortium name="Elixir Norway"/>
        </authorList>
    </citation>
    <scope>NUCLEOTIDE SEQUENCE</scope>
</reference>
<evidence type="ECO:0000313" key="2">
    <source>
        <dbReference type="Proteomes" id="UP001497512"/>
    </source>
</evidence>